<keyword evidence="2" id="KW-0012">Acyltransferase</keyword>
<dbReference type="GO" id="GO:0016747">
    <property type="term" value="F:acyltransferase activity, transferring groups other than amino-acyl groups"/>
    <property type="evidence" value="ECO:0007669"/>
    <property type="project" value="InterPro"/>
</dbReference>
<feature type="compositionally biased region" description="Polar residues" evidence="3">
    <location>
        <begin position="9"/>
        <end position="19"/>
    </location>
</feature>
<feature type="region of interest" description="Disordered" evidence="3">
    <location>
        <begin position="1"/>
        <end position="27"/>
    </location>
</feature>
<dbReference type="InterPro" id="IPR016181">
    <property type="entry name" value="Acyl_CoA_acyltransferase"/>
</dbReference>
<dbReference type="InParanoid" id="J4H1Y2"/>
<dbReference type="HOGENOM" id="CLU_013985_4_3_1"/>
<keyword evidence="1" id="KW-0808">Transferase</keyword>
<name>J4H1Y2_9APHY</name>
<feature type="domain" description="N-acetyltransferase" evidence="4">
    <location>
        <begin position="41"/>
        <end position="226"/>
    </location>
</feature>
<dbReference type="EMBL" id="HE796990">
    <property type="protein sequence ID" value="CCM00569.1"/>
    <property type="molecule type" value="Genomic_DNA"/>
</dbReference>
<dbReference type="PROSITE" id="PS51186">
    <property type="entry name" value="GNAT"/>
    <property type="match status" value="1"/>
</dbReference>
<evidence type="ECO:0000313" key="6">
    <source>
        <dbReference type="Proteomes" id="UP000006352"/>
    </source>
</evidence>
<dbReference type="Proteomes" id="UP000006352">
    <property type="component" value="Unassembled WGS sequence"/>
</dbReference>
<dbReference type="PANTHER" id="PTHR43072">
    <property type="entry name" value="N-ACETYLTRANSFERASE"/>
    <property type="match status" value="1"/>
</dbReference>
<dbReference type="GeneID" id="24095480"/>
<reference evidence="5 6" key="1">
    <citation type="journal article" date="2012" name="Appl. Environ. Microbiol.">
        <title>Short-read sequencing for genomic analysis of the brown rot fungus Fibroporia radiculosa.</title>
        <authorList>
            <person name="Tang J.D."/>
            <person name="Perkins A.D."/>
            <person name="Sonstegard T.S."/>
            <person name="Schroeder S.G."/>
            <person name="Burgess S.C."/>
            <person name="Diehl S.V."/>
        </authorList>
    </citation>
    <scope>NUCLEOTIDE SEQUENCE [LARGE SCALE GENOMIC DNA]</scope>
    <source>
        <strain evidence="5 6">TFFH 294</strain>
    </source>
</reference>
<proteinExistence type="predicted"/>
<organism evidence="5 6">
    <name type="scientific">Fibroporia radiculosa</name>
    <dbReference type="NCBI Taxonomy" id="599839"/>
    <lineage>
        <taxon>Eukaryota</taxon>
        <taxon>Fungi</taxon>
        <taxon>Dikarya</taxon>
        <taxon>Basidiomycota</taxon>
        <taxon>Agaricomycotina</taxon>
        <taxon>Agaricomycetes</taxon>
        <taxon>Polyporales</taxon>
        <taxon>Fibroporiaceae</taxon>
        <taxon>Fibroporia</taxon>
    </lineage>
</organism>
<dbReference type="AlphaFoldDB" id="J4H1Y2"/>
<dbReference type="RefSeq" id="XP_012179852.1">
    <property type="nucleotide sequence ID" value="XM_012324462.1"/>
</dbReference>
<gene>
    <name evidence="5" type="ORF">FIBRA_02603</name>
</gene>
<accession>J4H1Y2</accession>
<dbReference type="Pfam" id="PF00583">
    <property type="entry name" value="Acetyltransf_1"/>
    <property type="match status" value="1"/>
</dbReference>
<keyword evidence="6" id="KW-1185">Reference proteome</keyword>
<dbReference type="SUPFAM" id="SSF55729">
    <property type="entry name" value="Acyl-CoA N-acyltransferases (Nat)"/>
    <property type="match status" value="1"/>
</dbReference>
<evidence type="ECO:0000256" key="1">
    <source>
        <dbReference type="ARBA" id="ARBA00022679"/>
    </source>
</evidence>
<dbReference type="InterPro" id="IPR000182">
    <property type="entry name" value="GNAT_dom"/>
</dbReference>
<dbReference type="PANTHER" id="PTHR43072:SF23">
    <property type="entry name" value="UPF0039 PROTEIN C11D3.02C"/>
    <property type="match status" value="1"/>
</dbReference>
<evidence type="ECO:0000256" key="3">
    <source>
        <dbReference type="SAM" id="MobiDB-lite"/>
    </source>
</evidence>
<dbReference type="STRING" id="599839.J4H1Y2"/>
<evidence type="ECO:0000259" key="4">
    <source>
        <dbReference type="PROSITE" id="PS51186"/>
    </source>
</evidence>
<evidence type="ECO:0000256" key="2">
    <source>
        <dbReference type="ARBA" id="ARBA00023315"/>
    </source>
</evidence>
<dbReference type="CDD" id="cd04301">
    <property type="entry name" value="NAT_SF"/>
    <property type="match status" value="1"/>
</dbReference>
<dbReference type="Gene3D" id="3.40.630.30">
    <property type="match status" value="1"/>
</dbReference>
<sequence length="235" mass="27048">MEFEETISSEDQTFCSPTKPTGLLEGTFPKPLSSPGKRIKVLIRDATSEDLPALVDIFNEEIATSTCTFRMRPVDIEDRRAWLSELTKDGYPCLVAIHADDTGKETTIGWCNLSRYRYQEAYNACDFILSRLESSNSERRTVEISMYTHRDFRGRNIGSKLLKAILLEAQKRNYRTILAMVAADPASSDRERFWVQRGFELRGTLRELGFKFDRWVDVGVYQLMLEGLVHRTKDN</sequence>
<dbReference type="OrthoDB" id="2129362at2759"/>
<evidence type="ECO:0000313" key="5">
    <source>
        <dbReference type="EMBL" id="CCM00569.1"/>
    </source>
</evidence>
<protein>
    <recommendedName>
        <fullName evidence="4">N-acetyltransferase domain-containing protein</fullName>
    </recommendedName>
</protein>